<evidence type="ECO:0000313" key="3">
    <source>
        <dbReference type="Proteomes" id="UP000831785"/>
    </source>
</evidence>
<reference evidence="2 3" key="1">
    <citation type="submission" date="2022-04" db="EMBL/GenBank/DDBJ databases">
        <title>Hymenobacter sp. isolated from the air.</title>
        <authorList>
            <person name="Won M."/>
            <person name="Lee C.-M."/>
            <person name="Woen H.-Y."/>
            <person name="Kwon S.-W."/>
        </authorList>
    </citation>
    <scope>NUCLEOTIDE SEQUENCE [LARGE SCALE GENOMIC DNA]</scope>
    <source>
        <strain evidence="3">5116 S-27</strain>
    </source>
</reference>
<evidence type="ECO:0000313" key="2">
    <source>
        <dbReference type="EMBL" id="UOQ51875.1"/>
    </source>
</evidence>
<sequence>MPRLLLLSFLLLTAACKKEAAEPEPALQGRWNRNAFVSIDYDATGNVLATYEDQPTGLELYYTISADTIRYFENQTLLSHSRYAREGSVLHVMQYNVNMRRMDQYDLTITELTDARLVFQRRATRPGGYYSISTTTCAR</sequence>
<dbReference type="RefSeq" id="WP_244715333.1">
    <property type="nucleotide sequence ID" value="NZ_CP095049.1"/>
</dbReference>
<name>A0ABY4F694_9BACT</name>
<gene>
    <name evidence="2" type="ORF">MUN80_19185</name>
</gene>
<protein>
    <recommendedName>
        <fullName evidence="4">Lipocalin-like domain-containing protein</fullName>
    </recommendedName>
</protein>
<keyword evidence="1" id="KW-0732">Signal</keyword>
<feature type="signal peptide" evidence="1">
    <location>
        <begin position="1"/>
        <end position="20"/>
    </location>
</feature>
<feature type="chain" id="PRO_5046564694" description="Lipocalin-like domain-containing protein" evidence="1">
    <location>
        <begin position="21"/>
        <end position="139"/>
    </location>
</feature>
<dbReference type="PROSITE" id="PS51257">
    <property type="entry name" value="PROKAR_LIPOPROTEIN"/>
    <property type="match status" value="1"/>
</dbReference>
<keyword evidence="3" id="KW-1185">Reference proteome</keyword>
<evidence type="ECO:0000256" key="1">
    <source>
        <dbReference type="SAM" id="SignalP"/>
    </source>
</evidence>
<accession>A0ABY4F694</accession>
<evidence type="ECO:0008006" key="4">
    <source>
        <dbReference type="Google" id="ProtNLM"/>
    </source>
</evidence>
<proteinExistence type="predicted"/>
<dbReference type="Proteomes" id="UP000831785">
    <property type="component" value="Chromosome"/>
</dbReference>
<dbReference type="EMBL" id="CP095049">
    <property type="protein sequence ID" value="UOQ51875.1"/>
    <property type="molecule type" value="Genomic_DNA"/>
</dbReference>
<organism evidence="2 3">
    <name type="scientific">Hymenobacter cellulosivorans</name>
    <dbReference type="NCBI Taxonomy" id="2932249"/>
    <lineage>
        <taxon>Bacteria</taxon>
        <taxon>Pseudomonadati</taxon>
        <taxon>Bacteroidota</taxon>
        <taxon>Cytophagia</taxon>
        <taxon>Cytophagales</taxon>
        <taxon>Hymenobacteraceae</taxon>
        <taxon>Hymenobacter</taxon>
    </lineage>
</organism>